<evidence type="ECO:0000259" key="4">
    <source>
        <dbReference type="SMART" id="SM00903"/>
    </source>
</evidence>
<name>A0A975BB90_9BACT</name>
<dbReference type="GO" id="GO:0010181">
    <property type="term" value="F:FMN binding"/>
    <property type="evidence" value="ECO:0007669"/>
    <property type="project" value="InterPro"/>
</dbReference>
<dbReference type="PANTHER" id="PTHR43567:SF1">
    <property type="entry name" value="FLAVOREDOXIN"/>
    <property type="match status" value="1"/>
</dbReference>
<dbReference type="InterPro" id="IPR012349">
    <property type="entry name" value="Split_barrel_FMN-bd"/>
</dbReference>
<evidence type="ECO:0000313" key="6">
    <source>
        <dbReference type="Proteomes" id="UP000663720"/>
    </source>
</evidence>
<evidence type="ECO:0000313" key="5">
    <source>
        <dbReference type="EMBL" id="QTA82113.1"/>
    </source>
</evidence>
<dbReference type="InterPro" id="IPR002563">
    <property type="entry name" value="Flavin_Rdtase-like_dom"/>
</dbReference>
<dbReference type="Proteomes" id="UP000663720">
    <property type="component" value="Chromosome"/>
</dbReference>
<evidence type="ECO:0000256" key="2">
    <source>
        <dbReference type="ARBA" id="ARBA00022630"/>
    </source>
</evidence>
<comment type="cofactor">
    <cofactor evidence="1">
        <name>FMN</name>
        <dbReference type="ChEBI" id="CHEBI:58210"/>
    </cofactor>
</comment>
<gene>
    <name evidence="5" type="ORF">dnl_44780</name>
</gene>
<dbReference type="InterPro" id="IPR052174">
    <property type="entry name" value="Flavoredoxin"/>
</dbReference>
<dbReference type="PANTHER" id="PTHR43567">
    <property type="entry name" value="FLAVOREDOXIN-RELATED-RELATED"/>
    <property type="match status" value="1"/>
</dbReference>
<protein>
    <submittedName>
        <fullName evidence="5">FMN-binding protein</fullName>
    </submittedName>
</protein>
<comment type="similarity">
    <text evidence="3">Belongs to the flavoredoxin family.</text>
</comment>
<accession>A0A975BB90</accession>
<reference evidence="5" key="1">
    <citation type="journal article" date="2021" name="Microb. Physiol.">
        <title>Proteogenomic Insights into the Physiology of Marine, Sulfate-Reducing, Filamentous Desulfonema limicola and Desulfonema magnum.</title>
        <authorList>
            <person name="Schnaars V."/>
            <person name="Wohlbrand L."/>
            <person name="Scheve S."/>
            <person name="Hinrichs C."/>
            <person name="Reinhardt R."/>
            <person name="Rabus R."/>
        </authorList>
    </citation>
    <scope>NUCLEOTIDE SEQUENCE</scope>
    <source>
        <strain evidence="5">5ac10</strain>
    </source>
</reference>
<organism evidence="5 6">
    <name type="scientific">Desulfonema limicola</name>
    <dbReference type="NCBI Taxonomy" id="45656"/>
    <lineage>
        <taxon>Bacteria</taxon>
        <taxon>Pseudomonadati</taxon>
        <taxon>Thermodesulfobacteriota</taxon>
        <taxon>Desulfobacteria</taxon>
        <taxon>Desulfobacterales</taxon>
        <taxon>Desulfococcaceae</taxon>
        <taxon>Desulfonema</taxon>
    </lineage>
</organism>
<dbReference type="RefSeq" id="WP_207688074.1">
    <property type="nucleotide sequence ID" value="NZ_CP061799.1"/>
</dbReference>
<evidence type="ECO:0000256" key="1">
    <source>
        <dbReference type="ARBA" id="ARBA00001917"/>
    </source>
</evidence>
<evidence type="ECO:0000256" key="3">
    <source>
        <dbReference type="ARBA" id="ARBA00038054"/>
    </source>
</evidence>
<proteinExistence type="inferred from homology"/>
<dbReference type="Pfam" id="PF01613">
    <property type="entry name" value="Flavin_Reduct"/>
    <property type="match status" value="1"/>
</dbReference>
<dbReference type="EMBL" id="CP061799">
    <property type="protein sequence ID" value="QTA82113.1"/>
    <property type="molecule type" value="Genomic_DNA"/>
</dbReference>
<dbReference type="Gene3D" id="2.30.110.10">
    <property type="entry name" value="Electron Transport, Fmn-binding Protein, Chain A"/>
    <property type="match status" value="1"/>
</dbReference>
<dbReference type="SMART" id="SM00903">
    <property type="entry name" value="Flavin_Reduct"/>
    <property type="match status" value="1"/>
</dbReference>
<dbReference type="AlphaFoldDB" id="A0A975BB90"/>
<sequence>MKKSFGAKTMIYPAPVWCIGTYDNEEKPNIMTIAWGGICCSNPPCVTISIRKSRYTYKNIMENNAYTVNVPSEKYVKEADYFGIVSGSDVNKLEKTGLTPVKSELVHAPYVREFPMNLECKVVHFYDLGAHTHFVGEIMDVKVDDNLLDADGKPDIEMIRPLIYSPEANVYSGVGTIIGKAFSVGKMF</sequence>
<dbReference type="KEGG" id="dli:dnl_44780"/>
<dbReference type="GO" id="GO:0016646">
    <property type="term" value="F:oxidoreductase activity, acting on the CH-NH group of donors, NAD or NADP as acceptor"/>
    <property type="evidence" value="ECO:0007669"/>
    <property type="project" value="UniProtKB-ARBA"/>
</dbReference>
<dbReference type="SUPFAM" id="SSF50475">
    <property type="entry name" value="FMN-binding split barrel"/>
    <property type="match status" value="1"/>
</dbReference>
<feature type="domain" description="Flavin reductase like" evidence="4">
    <location>
        <begin position="10"/>
        <end position="164"/>
    </location>
</feature>
<keyword evidence="2" id="KW-0285">Flavoprotein</keyword>
<keyword evidence="6" id="KW-1185">Reference proteome</keyword>